<keyword evidence="4" id="KW-1185">Reference proteome</keyword>
<evidence type="ECO:0000313" key="4">
    <source>
        <dbReference type="Proteomes" id="UP000326924"/>
    </source>
</evidence>
<dbReference type="AlphaFoldDB" id="A0A5J5F6Y5"/>
<dbReference type="EMBL" id="VXIS01000024">
    <property type="protein sequence ID" value="KAA8912458.1"/>
    <property type="molecule type" value="Genomic_DNA"/>
</dbReference>
<evidence type="ECO:0000313" key="3">
    <source>
        <dbReference type="EMBL" id="KAA8912458.1"/>
    </source>
</evidence>
<evidence type="ECO:0000256" key="1">
    <source>
        <dbReference type="ARBA" id="ARBA00009885"/>
    </source>
</evidence>
<accession>A0A5J5F6Y5</accession>
<dbReference type="PANTHER" id="PTHR12775:SF0">
    <property type="entry name" value="REPLICATION TERMINATION FACTOR 2"/>
    <property type="match status" value="1"/>
</dbReference>
<dbReference type="OrthoDB" id="247013at2759"/>
<dbReference type="InterPro" id="IPR027799">
    <property type="entry name" value="Rtf2_RING-finger"/>
</dbReference>
<dbReference type="Pfam" id="PF04641">
    <property type="entry name" value="Rtf2"/>
    <property type="match status" value="1"/>
</dbReference>
<organism evidence="3 4">
    <name type="scientific">Sphaerosporella brunnea</name>
    <dbReference type="NCBI Taxonomy" id="1250544"/>
    <lineage>
        <taxon>Eukaryota</taxon>
        <taxon>Fungi</taxon>
        <taxon>Dikarya</taxon>
        <taxon>Ascomycota</taxon>
        <taxon>Pezizomycotina</taxon>
        <taxon>Pezizomycetes</taxon>
        <taxon>Pezizales</taxon>
        <taxon>Pyronemataceae</taxon>
        <taxon>Sphaerosporella</taxon>
    </lineage>
</organism>
<proteinExistence type="inferred from homology"/>
<feature type="compositionally biased region" description="Basic residues" evidence="2">
    <location>
        <begin position="192"/>
        <end position="201"/>
    </location>
</feature>
<feature type="compositionally biased region" description="Polar residues" evidence="2">
    <location>
        <begin position="220"/>
        <end position="236"/>
    </location>
</feature>
<dbReference type="InterPro" id="IPR006735">
    <property type="entry name" value="Rtf2"/>
</dbReference>
<protein>
    <submittedName>
        <fullName evidence="3">Rtf2 RING-finger-domain-containing protein</fullName>
    </submittedName>
</protein>
<gene>
    <name evidence="3" type="ORF">FN846DRAFT_933172</name>
</gene>
<dbReference type="Proteomes" id="UP000326924">
    <property type="component" value="Unassembled WGS sequence"/>
</dbReference>
<dbReference type="InParanoid" id="A0A5J5F6Y5"/>
<sequence>MGNDGGSIPTRRELVKSAARLPTHSEVRSSAASTREYRWSTCPLSKKPLSRPIVSDSAGILYNKDSILEYLLRAAGEAYGDGEEVLQGRVKTLKDVVEVKFEGEGDAGKWVCPISRKELGPGTKAVYLVPCGHAMAESAVREVGAVEKGCLVCSTPYDASHIIPINPTDAADITRLEARIKDLHSQSLTHALKKLSSKKRKSPDSSLSDPKSKKSKDSTATDGIRSSATAAITSKVMSDEKGKHQQRKQQMSDNVKTLFAKKKKDGERGKNTDFMSRGYTLPEGV</sequence>
<dbReference type="PANTHER" id="PTHR12775">
    <property type="entry name" value="PROTEIN C20ORF43 HOMOLOG"/>
    <property type="match status" value="1"/>
</dbReference>
<comment type="similarity">
    <text evidence="1">Belongs to the rtf2 family.</text>
</comment>
<comment type="caution">
    <text evidence="3">The sequence shown here is derived from an EMBL/GenBank/DDBJ whole genome shotgun (WGS) entry which is preliminary data.</text>
</comment>
<dbReference type="CDD" id="cd16653">
    <property type="entry name" value="RING-like_Rtf2"/>
    <property type="match status" value="1"/>
</dbReference>
<dbReference type="GO" id="GO:0005634">
    <property type="term" value="C:nucleus"/>
    <property type="evidence" value="ECO:0007669"/>
    <property type="project" value="TreeGrafter"/>
</dbReference>
<evidence type="ECO:0000256" key="2">
    <source>
        <dbReference type="SAM" id="MobiDB-lite"/>
    </source>
</evidence>
<feature type="region of interest" description="Disordered" evidence="2">
    <location>
        <begin position="192"/>
        <end position="285"/>
    </location>
</feature>
<reference evidence="3 4" key="1">
    <citation type="submission" date="2019-09" db="EMBL/GenBank/DDBJ databases">
        <title>Draft genome of the ectomycorrhizal ascomycete Sphaerosporella brunnea.</title>
        <authorList>
            <consortium name="DOE Joint Genome Institute"/>
            <person name="Benucci G.M."/>
            <person name="Marozzi G."/>
            <person name="Antonielli L."/>
            <person name="Sanchez S."/>
            <person name="Marco P."/>
            <person name="Wang X."/>
            <person name="Falini L.B."/>
            <person name="Barry K."/>
            <person name="Haridas S."/>
            <person name="Lipzen A."/>
            <person name="Labutti K."/>
            <person name="Grigoriev I.V."/>
            <person name="Murat C."/>
            <person name="Martin F."/>
            <person name="Albertini E."/>
            <person name="Donnini D."/>
            <person name="Bonito G."/>
        </authorList>
    </citation>
    <scope>NUCLEOTIDE SEQUENCE [LARGE SCALE GENOMIC DNA]</scope>
    <source>
        <strain evidence="3 4">Sb_GMNB300</strain>
    </source>
</reference>
<name>A0A5J5F6Y5_9PEZI</name>
<feature type="compositionally biased region" description="Basic and acidic residues" evidence="2">
    <location>
        <begin position="210"/>
        <end position="219"/>
    </location>
</feature>
<dbReference type="GO" id="GO:0006274">
    <property type="term" value="P:DNA replication termination"/>
    <property type="evidence" value="ECO:0007669"/>
    <property type="project" value="TreeGrafter"/>
</dbReference>